<name>A0AAJ0A512_9PEZI</name>
<dbReference type="Proteomes" id="UP001224890">
    <property type="component" value="Unassembled WGS sequence"/>
</dbReference>
<dbReference type="AlphaFoldDB" id="A0AAJ0A512"/>
<accession>A0AAJ0A512</accession>
<comment type="caution">
    <text evidence="1">The sequence shown here is derived from an EMBL/GenBank/DDBJ whole genome shotgun (WGS) entry which is preliminary data.</text>
</comment>
<keyword evidence="2" id="KW-1185">Reference proteome</keyword>
<dbReference type="RefSeq" id="XP_060421398.1">
    <property type="nucleotide sequence ID" value="XM_060578546.1"/>
</dbReference>
<dbReference type="GeneID" id="85463072"/>
<organism evidence="1 2">
    <name type="scientific">Colletotrichum godetiae</name>
    <dbReference type="NCBI Taxonomy" id="1209918"/>
    <lineage>
        <taxon>Eukaryota</taxon>
        <taxon>Fungi</taxon>
        <taxon>Dikarya</taxon>
        <taxon>Ascomycota</taxon>
        <taxon>Pezizomycotina</taxon>
        <taxon>Sordariomycetes</taxon>
        <taxon>Hypocreomycetidae</taxon>
        <taxon>Glomerellales</taxon>
        <taxon>Glomerellaceae</taxon>
        <taxon>Colletotrichum</taxon>
        <taxon>Colletotrichum acutatum species complex</taxon>
    </lineage>
</organism>
<dbReference type="EMBL" id="JAHMHR010000137">
    <property type="protein sequence ID" value="KAK1656634.1"/>
    <property type="molecule type" value="Genomic_DNA"/>
</dbReference>
<protein>
    <submittedName>
        <fullName evidence="1">Uncharacterized protein</fullName>
    </submittedName>
</protein>
<evidence type="ECO:0000313" key="1">
    <source>
        <dbReference type="EMBL" id="KAK1656634.1"/>
    </source>
</evidence>
<reference evidence="1" key="1">
    <citation type="submission" date="2021-06" db="EMBL/GenBank/DDBJ databases">
        <title>Comparative genomics, transcriptomics and evolutionary studies reveal genomic signatures of adaptation to plant cell wall in hemibiotrophic fungi.</title>
        <authorList>
            <consortium name="DOE Joint Genome Institute"/>
            <person name="Baroncelli R."/>
            <person name="Diaz J.F."/>
            <person name="Benocci T."/>
            <person name="Peng M."/>
            <person name="Battaglia E."/>
            <person name="Haridas S."/>
            <person name="Andreopoulos W."/>
            <person name="Labutti K."/>
            <person name="Pangilinan J."/>
            <person name="Floch G.L."/>
            <person name="Makela M.R."/>
            <person name="Henrissat B."/>
            <person name="Grigoriev I.V."/>
            <person name="Crouch J.A."/>
            <person name="De Vries R.P."/>
            <person name="Sukno S.A."/>
            <person name="Thon M.R."/>
        </authorList>
    </citation>
    <scope>NUCLEOTIDE SEQUENCE</scope>
    <source>
        <strain evidence="1">CBS 193.32</strain>
    </source>
</reference>
<proteinExistence type="predicted"/>
<gene>
    <name evidence="1" type="ORF">BDP55DRAFT_722022</name>
</gene>
<evidence type="ECO:0000313" key="2">
    <source>
        <dbReference type="Proteomes" id="UP001224890"/>
    </source>
</evidence>
<sequence>MYLADDGVTVVERMTLLIGVGIDENGVSAIVQRIPHFKLRQLIKSKTPKTCTGTRYLSHHAITHDLLSDGTNCHAVFGHTHLDHFLQYIVYNSMLVRATPRWEASSPGLTTILISPFELTLSQPMSVLCSCTKSLLTGNHLREIACVSLRSAVRRALLAGKLGCRVRVSQNYFRRHASPAFPDNVRRPLFVSGWALLGLGAGSP</sequence>